<organism evidence="1 2">
    <name type="scientific">Macrostomum lignano</name>
    <dbReference type="NCBI Taxonomy" id="282301"/>
    <lineage>
        <taxon>Eukaryota</taxon>
        <taxon>Metazoa</taxon>
        <taxon>Spiralia</taxon>
        <taxon>Lophotrochozoa</taxon>
        <taxon>Platyhelminthes</taxon>
        <taxon>Rhabditophora</taxon>
        <taxon>Macrostomorpha</taxon>
        <taxon>Macrostomida</taxon>
        <taxon>Macrostomidae</taxon>
        <taxon>Macrostomum</taxon>
    </lineage>
</organism>
<evidence type="ECO:0000313" key="2">
    <source>
        <dbReference type="WBParaSite" id="maker-uti_cns_0007372-snap-gene-0.3-mRNA-1"/>
    </source>
</evidence>
<evidence type="ECO:0000313" key="1">
    <source>
        <dbReference type="Proteomes" id="UP000095280"/>
    </source>
</evidence>
<accession>A0A1I8HQN3</accession>
<dbReference type="Proteomes" id="UP000095280">
    <property type="component" value="Unplaced"/>
</dbReference>
<proteinExistence type="predicted"/>
<reference evidence="2" key="1">
    <citation type="submission" date="2016-11" db="UniProtKB">
        <authorList>
            <consortium name="WormBaseParasite"/>
        </authorList>
    </citation>
    <scope>IDENTIFICATION</scope>
</reference>
<dbReference type="AlphaFoldDB" id="A0A1I8HQN3"/>
<dbReference type="WBParaSite" id="maker-uti_cns_0007372-snap-gene-0.3-mRNA-1">
    <property type="protein sequence ID" value="maker-uti_cns_0007372-snap-gene-0.3-mRNA-1"/>
    <property type="gene ID" value="maker-uti_cns_0007372-snap-gene-0.3"/>
</dbReference>
<name>A0A1I8HQN3_9PLAT</name>
<keyword evidence="1" id="KW-1185">Reference proteome</keyword>
<protein>
    <submittedName>
        <fullName evidence="2">Secreted protein</fullName>
    </submittedName>
</protein>
<sequence>PCAKASSLALEATVSAAATAAAASATGANFEGRIVVALSFAPFGSPVFKPDLRSNPRRHRLPGRHVGIAIPGEGRLQRLQLTTAEVSPLPSGLPALLLFFVSNDC</sequence>